<feature type="transmembrane region" description="Helical" evidence="1">
    <location>
        <begin position="165"/>
        <end position="187"/>
    </location>
</feature>
<evidence type="ECO:0000313" key="2">
    <source>
        <dbReference type="EMBL" id="EGD73926.1"/>
    </source>
</evidence>
<dbReference type="KEGG" id="sre:PTSG_05622"/>
<evidence type="ECO:0000256" key="1">
    <source>
        <dbReference type="SAM" id="Phobius"/>
    </source>
</evidence>
<feature type="transmembrane region" description="Helical" evidence="1">
    <location>
        <begin position="133"/>
        <end position="153"/>
    </location>
</feature>
<dbReference type="RefSeq" id="XP_004993489.1">
    <property type="nucleotide sequence ID" value="XM_004993432.1"/>
</dbReference>
<dbReference type="GeneID" id="16074066"/>
<keyword evidence="1" id="KW-1133">Transmembrane helix</keyword>
<dbReference type="Gene3D" id="1.20.140.150">
    <property type="match status" value="1"/>
</dbReference>
<dbReference type="InParanoid" id="F2UBR0"/>
<dbReference type="AlphaFoldDB" id="F2UBR0"/>
<accession>F2UBR0</accession>
<feature type="transmembrane region" description="Helical" evidence="1">
    <location>
        <begin position="211"/>
        <end position="235"/>
    </location>
</feature>
<dbReference type="EMBL" id="GL832967">
    <property type="protein sequence ID" value="EGD73926.1"/>
    <property type="molecule type" value="Genomic_DNA"/>
</dbReference>
<dbReference type="Proteomes" id="UP000007799">
    <property type="component" value="Unassembled WGS sequence"/>
</dbReference>
<feature type="transmembrane region" description="Helical" evidence="1">
    <location>
        <begin position="16"/>
        <end position="38"/>
    </location>
</feature>
<proteinExistence type="predicted"/>
<name>F2UBR0_SALR5</name>
<keyword evidence="3" id="KW-1185">Reference proteome</keyword>
<protein>
    <submittedName>
        <fullName evidence="2">Uncharacterized protein</fullName>
    </submittedName>
</protein>
<keyword evidence="1" id="KW-0472">Membrane</keyword>
<gene>
    <name evidence="2" type="ORF">PTSG_05622</name>
</gene>
<keyword evidence="1" id="KW-0812">Transmembrane</keyword>
<evidence type="ECO:0000313" key="3">
    <source>
        <dbReference type="Proteomes" id="UP000007799"/>
    </source>
</evidence>
<sequence>MRERLEVDYVSWLGDLAYGLGILAFVMLIVGAATPAWVSTEADTAMTLPNGKSRADYVFSRGLFNALEFDGYAQYTIIPFYVDDANGTLADPFCGSNDTVSSLPLLRQMSEEVPGFYRGRRYNSHGWCEKRKAASVFAVFTCLFAFSSVIATSCAQKGLCNQTPFIISIIFVFFMGLITLSIMGGFIDQENRKADRRPIDERFFPFEQQTVGGYSLIVFAFGVILYVCAFFLAIFEKCCHEGKVEGGMPTLKLEASKA</sequence>
<organism evidence="3">
    <name type="scientific">Salpingoeca rosetta (strain ATCC 50818 / BSB-021)</name>
    <dbReference type="NCBI Taxonomy" id="946362"/>
    <lineage>
        <taxon>Eukaryota</taxon>
        <taxon>Choanoflagellata</taxon>
        <taxon>Craspedida</taxon>
        <taxon>Salpingoecidae</taxon>
        <taxon>Salpingoeca</taxon>
    </lineage>
</organism>
<reference evidence="2" key="1">
    <citation type="submission" date="2009-08" db="EMBL/GenBank/DDBJ databases">
        <title>Annotation of Salpingoeca rosetta.</title>
        <authorList>
            <consortium name="The Broad Institute Genome Sequencing Platform"/>
            <person name="Russ C."/>
            <person name="Cuomo C."/>
            <person name="Burger G."/>
            <person name="Gray M.W."/>
            <person name="Holland P.W.H."/>
            <person name="King N."/>
            <person name="Lang F.B.F."/>
            <person name="Roger A.J."/>
            <person name="Ruiz-Trillo I."/>
            <person name="Young S.K."/>
            <person name="Zeng Q."/>
            <person name="Gargeya S."/>
            <person name="Alvarado L."/>
            <person name="Berlin A."/>
            <person name="Chapman S.B."/>
            <person name="Chen Z."/>
            <person name="Freedman E."/>
            <person name="Gellesch M."/>
            <person name="Goldberg J."/>
            <person name="Griggs A."/>
            <person name="Gujja S."/>
            <person name="Heilman E."/>
            <person name="Heiman D."/>
            <person name="Howarth C."/>
            <person name="Mehta T."/>
            <person name="Neiman D."/>
            <person name="Pearson M."/>
            <person name="Roberts A."/>
            <person name="Saif S."/>
            <person name="Shea T."/>
            <person name="Shenoy N."/>
            <person name="Sisk P."/>
            <person name="Stolte C."/>
            <person name="Sykes S."/>
            <person name="White J."/>
            <person name="Yandava C."/>
            <person name="Haas B."/>
            <person name="Nusbaum C."/>
            <person name="Birren B."/>
        </authorList>
    </citation>
    <scope>NUCLEOTIDE SEQUENCE [LARGE SCALE GENOMIC DNA]</scope>
    <source>
        <strain evidence="2">ATCC 50818</strain>
    </source>
</reference>